<organism evidence="10 11">
    <name type="scientific">Clostridium symbiosum</name>
    <name type="common">Bacteroides symbiosus</name>
    <dbReference type="NCBI Taxonomy" id="1512"/>
    <lineage>
        <taxon>Bacteria</taxon>
        <taxon>Bacillati</taxon>
        <taxon>Bacillota</taxon>
        <taxon>Clostridia</taxon>
        <taxon>Lachnospirales</taxon>
        <taxon>Lachnospiraceae</taxon>
        <taxon>Otoolea</taxon>
    </lineage>
</organism>
<dbReference type="Gene3D" id="3.30.420.40">
    <property type="match status" value="2"/>
</dbReference>
<keyword evidence="2" id="KW-0547">Nucleotide-binding</keyword>
<evidence type="ECO:0000256" key="6">
    <source>
        <dbReference type="ARBA" id="ARBA00023277"/>
    </source>
</evidence>
<proteinExistence type="inferred from homology"/>
<name>A0AAW5EYU5_CLOSY</name>
<dbReference type="GO" id="GO:0019150">
    <property type="term" value="F:D-ribulokinase activity"/>
    <property type="evidence" value="ECO:0007669"/>
    <property type="project" value="TreeGrafter"/>
</dbReference>
<reference evidence="10" key="1">
    <citation type="journal article" date="2022" name="Cell Host Microbe">
        <title>Colonization of the live biotherapeutic product VE303 and modulation of the microbiota and metabolites in healthy volunteers.</title>
        <authorList>
            <person name="Dsouza M."/>
            <person name="Menon R."/>
            <person name="Crossette E."/>
            <person name="Bhattarai S.K."/>
            <person name="Schneider J."/>
            <person name="Kim Y.G."/>
            <person name="Reddy S."/>
            <person name="Caballero S."/>
            <person name="Felix C."/>
            <person name="Cornacchione L."/>
            <person name="Hendrickson J."/>
            <person name="Watson A.R."/>
            <person name="Minot S.S."/>
            <person name="Greenfield N."/>
            <person name="Schopf L."/>
            <person name="Szabady R."/>
            <person name="Patarroyo J."/>
            <person name="Smith W."/>
            <person name="Harrison P."/>
            <person name="Kuijper E.J."/>
            <person name="Kelly C.P."/>
            <person name="Olle B."/>
            <person name="Bobilev D."/>
            <person name="Silber J.L."/>
            <person name="Bucci V."/>
            <person name="Roberts B."/>
            <person name="Faith J."/>
            <person name="Norman J.M."/>
        </authorList>
    </citation>
    <scope>NUCLEOTIDE SEQUENCE</scope>
    <source>
        <strain evidence="10">VE303-04</strain>
    </source>
</reference>
<protein>
    <submittedName>
        <fullName evidence="10">Ribulokinase</fullName>
        <ecNumber evidence="10">2.7.1.16</ecNumber>
    </submittedName>
</protein>
<dbReference type="NCBIfam" id="NF003154">
    <property type="entry name" value="PRK04123.1"/>
    <property type="match status" value="1"/>
</dbReference>
<dbReference type="EMBL" id="JAINVB010000001">
    <property type="protein sequence ID" value="MCK0084887.1"/>
    <property type="molecule type" value="Genomic_DNA"/>
</dbReference>
<keyword evidence="3 7" id="KW-0418">Kinase</keyword>
<dbReference type="GO" id="GO:0019569">
    <property type="term" value="P:L-arabinose catabolic process to D-xylulose 5-phosphate"/>
    <property type="evidence" value="ECO:0007669"/>
    <property type="project" value="InterPro"/>
</dbReference>
<feature type="domain" description="Carbohydrate kinase FGGY N-terminal" evidence="8">
    <location>
        <begin position="4"/>
        <end position="277"/>
    </location>
</feature>
<accession>A0AAW5EYU5</accession>
<dbReference type="InterPro" id="IPR005929">
    <property type="entry name" value="Ribulokinase"/>
</dbReference>
<dbReference type="InterPro" id="IPR000577">
    <property type="entry name" value="Carb_kinase_FGGY"/>
</dbReference>
<dbReference type="RefSeq" id="WP_024739473.1">
    <property type="nucleotide sequence ID" value="NZ_JADMOJ010000010.1"/>
</dbReference>
<dbReference type="InterPro" id="IPR018485">
    <property type="entry name" value="FGGY_C"/>
</dbReference>
<dbReference type="PANTHER" id="PTHR43435:SF4">
    <property type="entry name" value="FGGY CARBOHYDRATE KINASE DOMAIN-CONTAINING PROTEIN"/>
    <property type="match status" value="1"/>
</dbReference>
<dbReference type="InterPro" id="IPR018484">
    <property type="entry name" value="FGGY_N"/>
</dbReference>
<dbReference type="PANTHER" id="PTHR43435">
    <property type="entry name" value="RIBULOKINASE"/>
    <property type="match status" value="1"/>
</dbReference>
<dbReference type="PIRSF" id="PIRSF000538">
    <property type="entry name" value="GlpK"/>
    <property type="match status" value="1"/>
</dbReference>
<dbReference type="Pfam" id="PF02782">
    <property type="entry name" value="FGGY_C"/>
    <property type="match status" value="1"/>
</dbReference>
<dbReference type="InterPro" id="IPR043129">
    <property type="entry name" value="ATPase_NBD"/>
</dbReference>
<dbReference type="SUPFAM" id="SSF53067">
    <property type="entry name" value="Actin-like ATPase domain"/>
    <property type="match status" value="2"/>
</dbReference>
<evidence type="ECO:0000256" key="4">
    <source>
        <dbReference type="ARBA" id="ARBA00022840"/>
    </source>
</evidence>
<evidence type="ECO:0000256" key="3">
    <source>
        <dbReference type="ARBA" id="ARBA00022777"/>
    </source>
</evidence>
<keyword evidence="4" id="KW-0067">ATP-binding</keyword>
<dbReference type="PROSITE" id="PS00445">
    <property type="entry name" value="FGGY_KINASES_2"/>
    <property type="match status" value="1"/>
</dbReference>
<evidence type="ECO:0000259" key="8">
    <source>
        <dbReference type="Pfam" id="PF00370"/>
    </source>
</evidence>
<dbReference type="Proteomes" id="UP001203136">
    <property type="component" value="Unassembled WGS sequence"/>
</dbReference>
<feature type="domain" description="Carbohydrate kinase FGGY C-terminal" evidence="9">
    <location>
        <begin position="289"/>
        <end position="486"/>
    </location>
</feature>
<comment type="caution">
    <text evidence="10">The sequence shown here is derived from an EMBL/GenBank/DDBJ whole genome shotgun (WGS) entry which is preliminary data.</text>
</comment>
<gene>
    <name evidence="10" type="ORF">K5I21_03130</name>
</gene>
<dbReference type="EC" id="2.7.1.16" evidence="10"/>
<evidence type="ECO:0000256" key="7">
    <source>
        <dbReference type="RuleBase" id="RU003733"/>
    </source>
</evidence>
<dbReference type="AlphaFoldDB" id="A0AAW5EYU5"/>
<comment type="similarity">
    <text evidence="7">Belongs to the FGGY kinase family.</text>
</comment>
<evidence type="ECO:0000256" key="5">
    <source>
        <dbReference type="ARBA" id="ARBA00022935"/>
    </source>
</evidence>
<dbReference type="CDD" id="cd07781">
    <property type="entry name" value="ASKHA_NBD_FGGY_L-RBK"/>
    <property type="match status" value="1"/>
</dbReference>
<dbReference type="InterPro" id="IPR018483">
    <property type="entry name" value="Carb_kinase_FGGY_CS"/>
</dbReference>
<keyword evidence="5" id="KW-0054">Arabinose catabolism</keyword>
<keyword evidence="6" id="KW-0119">Carbohydrate metabolism</keyword>
<dbReference type="GO" id="GO:0008741">
    <property type="term" value="F:ribulokinase activity"/>
    <property type="evidence" value="ECO:0007669"/>
    <property type="project" value="UniProtKB-EC"/>
</dbReference>
<evidence type="ECO:0000313" key="10">
    <source>
        <dbReference type="EMBL" id="MCK0084887.1"/>
    </source>
</evidence>
<evidence type="ECO:0000256" key="1">
    <source>
        <dbReference type="ARBA" id="ARBA00022679"/>
    </source>
</evidence>
<dbReference type="GO" id="GO:0005524">
    <property type="term" value="F:ATP binding"/>
    <property type="evidence" value="ECO:0007669"/>
    <property type="project" value="UniProtKB-KW"/>
</dbReference>
<evidence type="ECO:0000313" key="11">
    <source>
        <dbReference type="Proteomes" id="UP001203136"/>
    </source>
</evidence>
<dbReference type="Pfam" id="PF00370">
    <property type="entry name" value="FGGY_N"/>
    <property type="match status" value="1"/>
</dbReference>
<evidence type="ECO:0000259" key="9">
    <source>
        <dbReference type="Pfam" id="PF02782"/>
    </source>
</evidence>
<evidence type="ECO:0000256" key="2">
    <source>
        <dbReference type="ARBA" id="ARBA00022741"/>
    </source>
</evidence>
<keyword evidence="1 7" id="KW-0808">Transferase</keyword>
<dbReference type="GO" id="GO:0005737">
    <property type="term" value="C:cytoplasm"/>
    <property type="evidence" value="ECO:0007669"/>
    <property type="project" value="TreeGrafter"/>
</dbReference>
<sequence>MGKYVFGYDFGTLSCRGVALRLEDGKLMATAESRYKNGVISGMMHHKPIPLEDEWFLQDPDDWLNSMCSVTEQMLRESGIPPEDVAGIGTDFTSCTMIPVCQDGAPLCRKAEFRDIPNAWPKLWKHHGAQKYAEEIERYAREHTDWLREYFGNSVSSEWMFPKIMQVAKEDPEIYRATDLFMEAVDWIVYWLTGNLKRTGGILGVNAFWIKGRGYPDRSFLKALDPMMEDLVETKFAGEIIDVGDLAGHLSSRAAERLGLTEHTAVSAGHSDGAVAGCGAGVTRSGSMMLVMGTSTCHQMMCRDFHSFDGVCSVAADGMVPGLYGYESGQPATGDLFEWFAGNAVPREYYEKAGEEGKSILEYLGDLAADLEPGESGLIALDWFNGNRSVLSNYNLSGAIIGLTLHTKTEEIYRALVEANIFGSRKILENYKNNGVAIDAIYAVGGIARKSPWIMQMCADIFHQEVIVPQIDNVPARGAAACAAVAVGKECGYPGCMDFEESSERLIPGETLVYRPDGARGRLYDELYCYYGKLHDVFGRDDSFMKGLRNIGKSRNV</sequence>